<dbReference type="Proteomes" id="UP000271339">
    <property type="component" value="Unassembled WGS sequence"/>
</dbReference>
<sequence length="212" mass="25030">MNTDNLYNIVNVLEFIAAIAATVYFNKYKHSSEKHFLYFLWLTFIIEIIGVICIYNGIAVEWFYQIFMIISFLFYFYWYHNILRKRIFRKTVYLVSGLFIILSILAYILPESFGNRAYAFIAGSIGLLVLTMFHFYQLLNSDEVLIVKYKLSFWISIGLLLFYLGMVPLAQLSKYLNTGALSRMIILLSLNCILYGCYIIGFLWTKKKYNHF</sequence>
<keyword evidence="1" id="KW-0812">Transmembrane</keyword>
<proteinExistence type="predicted"/>
<gene>
    <name evidence="2" type="ORF">BXY75_2595</name>
</gene>
<keyword evidence="3" id="KW-1185">Reference proteome</keyword>
<feature type="transmembrane region" description="Helical" evidence="1">
    <location>
        <begin position="116"/>
        <end position="139"/>
    </location>
</feature>
<organism evidence="2 3">
    <name type="scientific">Ulvibacter antarcticus</name>
    <dbReference type="NCBI Taxonomy" id="442714"/>
    <lineage>
        <taxon>Bacteria</taxon>
        <taxon>Pseudomonadati</taxon>
        <taxon>Bacteroidota</taxon>
        <taxon>Flavobacteriia</taxon>
        <taxon>Flavobacteriales</taxon>
        <taxon>Flavobacteriaceae</taxon>
        <taxon>Ulvibacter</taxon>
    </lineage>
</organism>
<name>A0A3L9YED6_9FLAO</name>
<dbReference type="AlphaFoldDB" id="A0A3L9YED6"/>
<feature type="transmembrane region" description="Helical" evidence="1">
    <location>
        <begin position="63"/>
        <end position="79"/>
    </location>
</feature>
<feature type="transmembrane region" description="Helical" evidence="1">
    <location>
        <begin position="37"/>
        <end position="57"/>
    </location>
</feature>
<evidence type="ECO:0000256" key="1">
    <source>
        <dbReference type="SAM" id="Phobius"/>
    </source>
</evidence>
<feature type="transmembrane region" description="Helical" evidence="1">
    <location>
        <begin position="6"/>
        <end position="25"/>
    </location>
</feature>
<feature type="transmembrane region" description="Helical" evidence="1">
    <location>
        <begin position="91"/>
        <end position="110"/>
    </location>
</feature>
<feature type="transmembrane region" description="Helical" evidence="1">
    <location>
        <begin position="151"/>
        <end position="172"/>
    </location>
</feature>
<reference evidence="2 3" key="1">
    <citation type="submission" date="2018-10" db="EMBL/GenBank/DDBJ databases">
        <title>Genomic Encyclopedia of Archaeal and Bacterial Type Strains, Phase II (KMG-II): from individual species to whole genera.</title>
        <authorList>
            <person name="Goeker M."/>
        </authorList>
    </citation>
    <scope>NUCLEOTIDE SEQUENCE [LARGE SCALE GENOMIC DNA]</scope>
    <source>
        <strain evidence="2 3">DSM 23424</strain>
    </source>
</reference>
<dbReference type="EMBL" id="REFC01000014">
    <property type="protein sequence ID" value="RMA57790.1"/>
    <property type="molecule type" value="Genomic_DNA"/>
</dbReference>
<comment type="caution">
    <text evidence="2">The sequence shown here is derived from an EMBL/GenBank/DDBJ whole genome shotgun (WGS) entry which is preliminary data.</text>
</comment>
<evidence type="ECO:0000313" key="3">
    <source>
        <dbReference type="Proteomes" id="UP000271339"/>
    </source>
</evidence>
<feature type="transmembrane region" description="Helical" evidence="1">
    <location>
        <begin position="184"/>
        <end position="204"/>
    </location>
</feature>
<evidence type="ECO:0000313" key="2">
    <source>
        <dbReference type="EMBL" id="RMA57790.1"/>
    </source>
</evidence>
<keyword evidence="1" id="KW-1133">Transmembrane helix</keyword>
<keyword evidence="1" id="KW-0472">Membrane</keyword>
<protein>
    <submittedName>
        <fullName evidence="2">Uncharacterized protein</fullName>
    </submittedName>
</protein>
<accession>A0A3L9YED6</accession>